<evidence type="ECO:0000259" key="2">
    <source>
        <dbReference type="Pfam" id="PF09990"/>
    </source>
</evidence>
<feature type="domain" description="DUF2231" evidence="2">
    <location>
        <begin position="8"/>
        <end position="142"/>
    </location>
</feature>
<keyword evidence="1" id="KW-0472">Membrane</keyword>
<dbReference type="EMBL" id="CADCUR010000240">
    <property type="protein sequence ID" value="CAA9415582.1"/>
    <property type="molecule type" value="Genomic_DNA"/>
</dbReference>
<feature type="transmembrane region" description="Helical" evidence="1">
    <location>
        <begin position="44"/>
        <end position="70"/>
    </location>
</feature>
<keyword evidence="1" id="KW-1133">Transmembrane helix</keyword>
<keyword evidence="1" id="KW-0812">Transmembrane</keyword>
<feature type="transmembrane region" description="Helical" evidence="1">
    <location>
        <begin position="12"/>
        <end position="32"/>
    </location>
</feature>
<name>A0A6J4PGH6_9BACT</name>
<feature type="transmembrane region" description="Helical" evidence="1">
    <location>
        <begin position="112"/>
        <end position="131"/>
    </location>
</feature>
<proteinExistence type="predicted"/>
<organism evidence="3">
    <name type="scientific">uncultured Pyrinomonadaceae bacterium</name>
    <dbReference type="NCBI Taxonomy" id="2283094"/>
    <lineage>
        <taxon>Bacteria</taxon>
        <taxon>Pseudomonadati</taxon>
        <taxon>Acidobacteriota</taxon>
        <taxon>Blastocatellia</taxon>
        <taxon>Blastocatellales</taxon>
        <taxon>Pyrinomonadaceae</taxon>
        <taxon>environmental samples</taxon>
    </lineage>
</organism>
<evidence type="ECO:0000313" key="3">
    <source>
        <dbReference type="EMBL" id="CAA9415582.1"/>
    </source>
</evidence>
<evidence type="ECO:0000256" key="1">
    <source>
        <dbReference type="SAM" id="Phobius"/>
    </source>
</evidence>
<sequence length="198" mass="20173">MPKTTFAGHALHPQLVLIPGGLLPFSAVLDAMNVATGDQSYADAAYYTLVGGLVGGLAAGAAGAADYLTIPPESGTKRTANLHATLNIAALGLTGLNLLLRSRRRDEPVGGLALLSIATAAGVLVSGWYGGKMSYDQGMRVKGVSEVENAPELKLPGDEAIHQAFERLEEAVAPTGGPATPDARRATTAAASTAIEAL</sequence>
<dbReference type="AlphaFoldDB" id="A0A6J4PGH6"/>
<accession>A0A6J4PGH6</accession>
<dbReference type="Pfam" id="PF09990">
    <property type="entry name" value="DUF2231"/>
    <property type="match status" value="1"/>
</dbReference>
<feature type="transmembrane region" description="Helical" evidence="1">
    <location>
        <begin position="82"/>
        <end position="100"/>
    </location>
</feature>
<dbReference type="InterPro" id="IPR019251">
    <property type="entry name" value="DUF2231_TM"/>
</dbReference>
<protein>
    <recommendedName>
        <fullName evidence="2">DUF2231 domain-containing protein</fullName>
    </recommendedName>
</protein>
<gene>
    <name evidence="3" type="ORF">AVDCRST_MAG74-2562</name>
</gene>
<reference evidence="3" key="1">
    <citation type="submission" date="2020-02" db="EMBL/GenBank/DDBJ databases">
        <authorList>
            <person name="Meier V. D."/>
        </authorList>
    </citation>
    <scope>NUCLEOTIDE SEQUENCE</scope>
    <source>
        <strain evidence="3">AVDCRST_MAG74</strain>
    </source>
</reference>